<dbReference type="Proteomes" id="UP000887579">
    <property type="component" value="Unplaced"/>
</dbReference>
<accession>A0AC34FIE6</accession>
<sequence>MNSIKFTHIDFTIINENGDIVHADIYKKRTMKYIRSKIQKVCEIPIIRQCFTCD</sequence>
<name>A0AC34FIE6_9BILA</name>
<protein>
    <submittedName>
        <fullName evidence="2">Uncharacterized protein</fullName>
    </submittedName>
</protein>
<evidence type="ECO:0000313" key="1">
    <source>
        <dbReference type="Proteomes" id="UP000887579"/>
    </source>
</evidence>
<organism evidence="1 2">
    <name type="scientific">Panagrolaimus sp. ES5</name>
    <dbReference type="NCBI Taxonomy" id="591445"/>
    <lineage>
        <taxon>Eukaryota</taxon>
        <taxon>Metazoa</taxon>
        <taxon>Ecdysozoa</taxon>
        <taxon>Nematoda</taxon>
        <taxon>Chromadorea</taxon>
        <taxon>Rhabditida</taxon>
        <taxon>Tylenchina</taxon>
        <taxon>Panagrolaimomorpha</taxon>
        <taxon>Panagrolaimoidea</taxon>
        <taxon>Panagrolaimidae</taxon>
        <taxon>Panagrolaimus</taxon>
    </lineage>
</organism>
<proteinExistence type="predicted"/>
<reference evidence="2" key="1">
    <citation type="submission" date="2022-11" db="UniProtKB">
        <authorList>
            <consortium name="WormBaseParasite"/>
        </authorList>
    </citation>
    <scope>IDENTIFICATION</scope>
</reference>
<evidence type="ECO:0000313" key="2">
    <source>
        <dbReference type="WBParaSite" id="ES5_v2.g17097.t1"/>
    </source>
</evidence>
<dbReference type="WBParaSite" id="ES5_v2.g17097.t1">
    <property type="protein sequence ID" value="ES5_v2.g17097.t1"/>
    <property type="gene ID" value="ES5_v2.g17097"/>
</dbReference>